<dbReference type="EMBL" id="BMDZ01000036">
    <property type="protein sequence ID" value="GGB47171.1"/>
    <property type="molecule type" value="Genomic_DNA"/>
</dbReference>
<proteinExistence type="predicted"/>
<accession>A0ABQ1IQ25</accession>
<comment type="caution">
    <text evidence="1">The sequence shown here is derived from an EMBL/GenBank/DDBJ whole genome shotgun (WGS) entry which is preliminary data.</text>
</comment>
<name>A0ABQ1IQ25_9PROT</name>
<evidence type="ECO:0000313" key="1">
    <source>
        <dbReference type="EMBL" id="GGB47171.1"/>
    </source>
</evidence>
<sequence length="69" mass="7011">MHQPAGQPRECECCEQGGQTAEPAGIAGKGRLTQGGKRLKMIAKLFEHVCHAPVGGAAPANPAGGCKMA</sequence>
<organism evidence="1 2">
    <name type="scientific">Tistrella bauzanensis</name>
    <dbReference type="NCBI Taxonomy" id="657419"/>
    <lineage>
        <taxon>Bacteria</taxon>
        <taxon>Pseudomonadati</taxon>
        <taxon>Pseudomonadota</taxon>
        <taxon>Alphaproteobacteria</taxon>
        <taxon>Geminicoccales</taxon>
        <taxon>Geminicoccaceae</taxon>
        <taxon>Tistrella</taxon>
    </lineage>
</organism>
<protein>
    <submittedName>
        <fullName evidence="1">Uncharacterized protein</fullName>
    </submittedName>
</protein>
<gene>
    <name evidence="1" type="ORF">GCM10011505_30380</name>
</gene>
<keyword evidence="2" id="KW-1185">Reference proteome</keyword>
<reference evidence="2" key="1">
    <citation type="journal article" date="2019" name="Int. J. Syst. Evol. Microbiol.">
        <title>The Global Catalogue of Microorganisms (GCM) 10K type strain sequencing project: providing services to taxonomists for standard genome sequencing and annotation.</title>
        <authorList>
            <consortium name="The Broad Institute Genomics Platform"/>
            <consortium name="The Broad Institute Genome Sequencing Center for Infectious Disease"/>
            <person name="Wu L."/>
            <person name="Ma J."/>
        </authorList>
    </citation>
    <scope>NUCLEOTIDE SEQUENCE [LARGE SCALE GENOMIC DNA]</scope>
    <source>
        <strain evidence="2">CGMCC 1.10188</strain>
    </source>
</reference>
<dbReference type="Proteomes" id="UP000603352">
    <property type="component" value="Unassembled WGS sequence"/>
</dbReference>
<evidence type="ECO:0000313" key="2">
    <source>
        <dbReference type="Proteomes" id="UP000603352"/>
    </source>
</evidence>